<keyword evidence="3" id="KW-1185">Reference proteome</keyword>
<dbReference type="InterPro" id="IPR001806">
    <property type="entry name" value="Small_GTPase"/>
</dbReference>
<dbReference type="EMBL" id="BDIP01001705">
    <property type="protein sequence ID" value="GIQ84966.1"/>
    <property type="molecule type" value="Genomic_DNA"/>
</dbReference>
<evidence type="ECO:0000313" key="3">
    <source>
        <dbReference type="Proteomes" id="UP000265618"/>
    </source>
</evidence>
<sequence length="231" mass="25355">MTEEIKIAFLGRKDAGKSSLMVQAATHSFDPCLPCYGSHPRRCKVADNRGLECDVLYIDTYGLEGVRGPEEPLDPLVTHSDCFLLCYDCRSEDSLEYAETLWERQLDPASRTLGKDGEASAVVALVACKGDRDEVEGVGDATAQETVAARASSFFRHLRRTAPSGVRVMPKIYHTSSKTSEGVTDLTSAAVTHVVERRREVLSEQNLRRRRPSRDGKAVLGKGSDDSCSVM</sequence>
<dbReference type="AlphaFoldDB" id="A0A9K3CYZ5"/>
<gene>
    <name evidence="2" type="ORF">KIPB_006565</name>
</gene>
<proteinExistence type="predicted"/>
<evidence type="ECO:0000313" key="2">
    <source>
        <dbReference type="EMBL" id="GIQ84966.1"/>
    </source>
</evidence>
<dbReference type="Proteomes" id="UP000265618">
    <property type="component" value="Unassembled WGS sequence"/>
</dbReference>
<dbReference type="Pfam" id="PF00071">
    <property type="entry name" value="Ras"/>
    <property type="match status" value="1"/>
</dbReference>
<dbReference type="GO" id="GO:0003924">
    <property type="term" value="F:GTPase activity"/>
    <property type="evidence" value="ECO:0007669"/>
    <property type="project" value="InterPro"/>
</dbReference>
<accession>A0A9K3CYZ5</accession>
<name>A0A9K3CYZ5_9EUKA</name>
<dbReference type="GO" id="GO:0005525">
    <property type="term" value="F:GTP binding"/>
    <property type="evidence" value="ECO:0007669"/>
    <property type="project" value="InterPro"/>
</dbReference>
<dbReference type="InterPro" id="IPR027417">
    <property type="entry name" value="P-loop_NTPase"/>
</dbReference>
<dbReference type="SUPFAM" id="SSF52540">
    <property type="entry name" value="P-loop containing nucleoside triphosphate hydrolases"/>
    <property type="match status" value="1"/>
</dbReference>
<feature type="region of interest" description="Disordered" evidence="1">
    <location>
        <begin position="205"/>
        <end position="231"/>
    </location>
</feature>
<evidence type="ECO:0000256" key="1">
    <source>
        <dbReference type="SAM" id="MobiDB-lite"/>
    </source>
</evidence>
<organism evidence="2 3">
    <name type="scientific">Kipferlia bialata</name>
    <dbReference type="NCBI Taxonomy" id="797122"/>
    <lineage>
        <taxon>Eukaryota</taxon>
        <taxon>Metamonada</taxon>
        <taxon>Carpediemonas-like organisms</taxon>
        <taxon>Kipferlia</taxon>
    </lineage>
</organism>
<dbReference type="Gene3D" id="3.40.50.300">
    <property type="entry name" value="P-loop containing nucleotide triphosphate hydrolases"/>
    <property type="match status" value="1"/>
</dbReference>
<reference evidence="2 3" key="1">
    <citation type="journal article" date="2018" name="PLoS ONE">
        <title>The draft genome of Kipferlia bialata reveals reductive genome evolution in fornicate parasites.</title>
        <authorList>
            <person name="Tanifuji G."/>
            <person name="Takabayashi S."/>
            <person name="Kume K."/>
            <person name="Takagi M."/>
            <person name="Nakayama T."/>
            <person name="Kamikawa R."/>
            <person name="Inagaki Y."/>
            <person name="Hashimoto T."/>
        </authorList>
    </citation>
    <scope>NUCLEOTIDE SEQUENCE [LARGE SCALE GENOMIC DNA]</scope>
    <source>
        <strain evidence="2">NY0173</strain>
    </source>
</reference>
<comment type="caution">
    <text evidence="2">The sequence shown here is derived from an EMBL/GenBank/DDBJ whole genome shotgun (WGS) entry which is preliminary data.</text>
</comment>
<dbReference type="CDD" id="cd00882">
    <property type="entry name" value="Ras_like_GTPase"/>
    <property type="match status" value="1"/>
</dbReference>
<protein>
    <submittedName>
        <fullName evidence="2">Small GTPase superfamily protein</fullName>
    </submittedName>
</protein>